<proteinExistence type="predicted"/>
<evidence type="ECO:0000256" key="1">
    <source>
        <dbReference type="SAM" id="MobiDB-lite"/>
    </source>
</evidence>
<feature type="region of interest" description="Disordered" evidence="1">
    <location>
        <begin position="583"/>
        <end position="688"/>
    </location>
</feature>
<sequence>MGLPCWVMAQESNFFGLTSRWGGPHFAVLQHGTFQVYKVSQRVELEVDVGDAMRVGTVADLSREASNGLVLRICFRSPAAQGHVDDLNDRGVAEPNLKERECWSKHLAALGNAASARTSDESAQSALTDSSSAAQNVEESVLRNERSADQGSSESLLDAATESIRSNAKEGIVLCSSVYHRCEELHAGAIKGRSSELDFMERRPWARRLLRLSNEGKLEVVHVTMIACVPLCNKAVQILLEEQTSCTLSMAGLALLDKQTTQNGKRAENRDSEKHDDSNEKCAGASRANSVTAAAGPPARASSPPRTENTSATAATAANCKPGSPSKSSFGTSAGEASYKCFPFTISGEKIPDVPLFPYERSSTFGWTSLLWRKVALPGAVTLAAASPQARESCVASLQTYLNVVRADPEAQRNRRTSARILAKGWMMYRCGGSSRFFSGSWKKRFCVLLASNELVFYRNDTASSRQSVAYLHKVSADHCTTKTRQGDKQSDADRSIIEIKTRRRVHELYPCDDEDYAVVVEQWIMMLKRLTRSNELQDSSRASDMSYASFASALSNESSRHASSVASGDPEPLSMAGALQELQQQPLSQQPSEPHPPPSTLQRPRLDDNKLRSSSSFSNLSYGDEEEHSSSESTMAVTEEVDEWNAALPKPPPLPDAVSQGPRESVDTIESEEGACGPTPALRLDVSPTHSAGMGLYSPRGPFAHAGGAVGAAASARTRRHHRASFGRLKAFNSSESWQVRGTSRASSFDHAILEDELGESAADLGLGHARSQSGGGLDELLGPLDSTFDVQDPVKVVERTRWQRISGNLPIDCLSLSPYSALILAEQLTSAAELHKTESGKVKS</sequence>
<evidence type="ECO:0000313" key="3">
    <source>
        <dbReference type="EMBL" id="CAK9000263.1"/>
    </source>
</evidence>
<protein>
    <recommendedName>
        <fullName evidence="2">PH domain-containing protein</fullName>
    </recommendedName>
</protein>
<reference evidence="3 4" key="1">
    <citation type="submission" date="2024-02" db="EMBL/GenBank/DDBJ databases">
        <authorList>
            <person name="Chen Y."/>
            <person name="Shah S."/>
            <person name="Dougan E. K."/>
            <person name="Thang M."/>
            <person name="Chan C."/>
        </authorList>
    </citation>
    <scope>NUCLEOTIDE SEQUENCE [LARGE SCALE GENOMIC DNA]</scope>
</reference>
<dbReference type="PROSITE" id="PS50003">
    <property type="entry name" value="PH_DOMAIN"/>
    <property type="match status" value="1"/>
</dbReference>
<feature type="compositionally biased region" description="Basic and acidic residues" evidence="1">
    <location>
        <begin position="265"/>
        <end position="280"/>
    </location>
</feature>
<feature type="compositionally biased region" description="Polar residues" evidence="1">
    <location>
        <begin position="120"/>
        <end position="138"/>
    </location>
</feature>
<evidence type="ECO:0000259" key="2">
    <source>
        <dbReference type="PROSITE" id="PS50003"/>
    </source>
</evidence>
<dbReference type="Pfam" id="PF00169">
    <property type="entry name" value="PH"/>
    <property type="match status" value="1"/>
</dbReference>
<dbReference type="SMART" id="SM00233">
    <property type="entry name" value="PH"/>
    <property type="match status" value="1"/>
</dbReference>
<evidence type="ECO:0000313" key="4">
    <source>
        <dbReference type="Proteomes" id="UP001642464"/>
    </source>
</evidence>
<dbReference type="SUPFAM" id="SSF50729">
    <property type="entry name" value="PH domain-like"/>
    <property type="match status" value="1"/>
</dbReference>
<feature type="region of interest" description="Disordered" evidence="1">
    <location>
        <begin position="120"/>
        <end position="155"/>
    </location>
</feature>
<organism evidence="3 4">
    <name type="scientific">Durusdinium trenchii</name>
    <dbReference type="NCBI Taxonomy" id="1381693"/>
    <lineage>
        <taxon>Eukaryota</taxon>
        <taxon>Sar</taxon>
        <taxon>Alveolata</taxon>
        <taxon>Dinophyceae</taxon>
        <taxon>Suessiales</taxon>
        <taxon>Symbiodiniaceae</taxon>
        <taxon>Durusdinium</taxon>
    </lineage>
</organism>
<gene>
    <name evidence="3" type="ORF">SCF082_LOCUS6417</name>
</gene>
<dbReference type="EMBL" id="CAXAMM010003521">
    <property type="protein sequence ID" value="CAK9000263.1"/>
    <property type="molecule type" value="Genomic_DNA"/>
</dbReference>
<accession>A0ABP0IFW4</accession>
<keyword evidence="4" id="KW-1185">Reference proteome</keyword>
<feature type="compositionally biased region" description="Low complexity" evidence="1">
    <location>
        <begin position="293"/>
        <end position="318"/>
    </location>
</feature>
<feature type="region of interest" description="Disordered" evidence="1">
    <location>
        <begin position="259"/>
        <end position="329"/>
    </location>
</feature>
<feature type="domain" description="PH" evidence="2">
    <location>
        <begin position="420"/>
        <end position="533"/>
    </location>
</feature>
<name>A0ABP0IFW4_9DINO</name>
<dbReference type="InterPro" id="IPR001849">
    <property type="entry name" value="PH_domain"/>
</dbReference>
<feature type="compositionally biased region" description="Low complexity" evidence="1">
    <location>
        <begin position="583"/>
        <end position="593"/>
    </location>
</feature>
<dbReference type="Proteomes" id="UP001642464">
    <property type="component" value="Unassembled WGS sequence"/>
</dbReference>
<comment type="caution">
    <text evidence="3">The sequence shown here is derived from an EMBL/GenBank/DDBJ whole genome shotgun (WGS) entry which is preliminary data.</text>
</comment>
<dbReference type="InterPro" id="IPR011993">
    <property type="entry name" value="PH-like_dom_sf"/>
</dbReference>
<dbReference type="Gene3D" id="2.30.29.30">
    <property type="entry name" value="Pleckstrin-homology domain (PH domain)/Phosphotyrosine-binding domain (PTB)"/>
    <property type="match status" value="1"/>
</dbReference>